<dbReference type="Gene3D" id="2.30.39.10">
    <property type="entry name" value="Alpha-1-antitrypsin, domain 1"/>
    <property type="match status" value="1"/>
</dbReference>
<evidence type="ECO:0000256" key="4">
    <source>
        <dbReference type="RuleBase" id="RU000411"/>
    </source>
</evidence>
<name>A0A8T2NXG6_9TELE</name>
<dbReference type="SMART" id="SM00093">
    <property type="entry name" value="SERPIN"/>
    <property type="match status" value="1"/>
</dbReference>
<reference evidence="7" key="1">
    <citation type="thesis" date="2021" institute="BYU ScholarsArchive" country="Provo, UT, USA">
        <title>Applications of and Algorithms for Genome Assembly and Genomic Analyses with an Emphasis on Marine Teleosts.</title>
        <authorList>
            <person name="Pickett B.D."/>
        </authorList>
    </citation>
    <scope>NUCLEOTIDE SEQUENCE</scope>
    <source>
        <strain evidence="7">HI-2016</strain>
    </source>
</reference>
<dbReference type="GO" id="GO:0005615">
    <property type="term" value="C:extracellular space"/>
    <property type="evidence" value="ECO:0007669"/>
    <property type="project" value="InterPro"/>
</dbReference>
<feature type="chain" id="PRO_5035775308" description="Serpin domain-containing protein" evidence="5">
    <location>
        <begin position="24"/>
        <end position="390"/>
    </location>
</feature>
<dbReference type="GO" id="GO:0007596">
    <property type="term" value="P:blood coagulation"/>
    <property type="evidence" value="ECO:0007669"/>
    <property type="project" value="InterPro"/>
</dbReference>
<dbReference type="InterPro" id="IPR036186">
    <property type="entry name" value="Serpin_sf"/>
</dbReference>
<keyword evidence="2 5" id="KW-0732">Signal</keyword>
<feature type="domain" description="Serpin" evidence="6">
    <location>
        <begin position="42"/>
        <end position="387"/>
    </location>
</feature>
<feature type="signal peptide" evidence="5">
    <location>
        <begin position="1"/>
        <end position="23"/>
    </location>
</feature>
<dbReference type="GO" id="GO:0004867">
    <property type="term" value="F:serine-type endopeptidase inhibitor activity"/>
    <property type="evidence" value="ECO:0007669"/>
    <property type="project" value="InterPro"/>
</dbReference>
<organism evidence="7 8">
    <name type="scientific">Albula glossodonta</name>
    <name type="common">roundjaw bonefish</name>
    <dbReference type="NCBI Taxonomy" id="121402"/>
    <lineage>
        <taxon>Eukaryota</taxon>
        <taxon>Metazoa</taxon>
        <taxon>Chordata</taxon>
        <taxon>Craniata</taxon>
        <taxon>Vertebrata</taxon>
        <taxon>Euteleostomi</taxon>
        <taxon>Actinopterygii</taxon>
        <taxon>Neopterygii</taxon>
        <taxon>Teleostei</taxon>
        <taxon>Albuliformes</taxon>
        <taxon>Albulidae</taxon>
        <taxon>Albula</taxon>
    </lineage>
</organism>
<evidence type="ECO:0000313" key="8">
    <source>
        <dbReference type="Proteomes" id="UP000824540"/>
    </source>
</evidence>
<evidence type="ECO:0000256" key="1">
    <source>
        <dbReference type="ARBA" id="ARBA00009500"/>
    </source>
</evidence>
<dbReference type="PANTHER" id="PTHR11461">
    <property type="entry name" value="SERINE PROTEASE INHIBITOR, SERPIN"/>
    <property type="match status" value="1"/>
</dbReference>
<gene>
    <name evidence="7" type="ORF">JZ751_010548</name>
</gene>
<dbReference type="InterPro" id="IPR023795">
    <property type="entry name" value="Serpin_CS"/>
</dbReference>
<dbReference type="Gene3D" id="3.30.497.10">
    <property type="entry name" value="Antithrombin, subunit I, domain 2"/>
    <property type="match status" value="1"/>
</dbReference>
<proteinExistence type="inferred from homology"/>
<dbReference type="InterPro" id="IPR042185">
    <property type="entry name" value="Serpin_sf_2"/>
</dbReference>
<dbReference type="OrthoDB" id="10063692at2759"/>
<protein>
    <recommendedName>
        <fullName evidence="6">Serpin domain-containing protein</fullName>
    </recommendedName>
</protein>
<dbReference type="AlphaFoldDB" id="A0A8T2NXG6"/>
<accession>A0A8T2NXG6</accession>
<sequence length="390" mass="42627">MTTKMMKIGLLFLFALLSTAGQAQETDADVTELVTKNMEFMMSLYREIAGSSDDNVFVSPLSVSSALAALTAGAQGATREQTLRGLGLDPLNADRIPELFQKLQGEVKLDQAAAIFARQQAVVETPFAEQIKTYFGVDVEKADFTNAQASQSAISDFIKSKMGGKVREAVGTMDPQTVLALVSAAFFQGNWELPFSANYTQEERFFVSKYKIVQVPMMFRDDKYYLAYDPEVKAGVLKLPYQGAAAMLVILPDKDVDYTSVDEVLTAQRFLGWVKKLKKTKLEVQLPRFSLDQAYSLGKVLPNLAISNVLESTADLSGVSKDPGLRLSEVLHKAAIQVKETGNMAAPTGSQFGGSAPPRLSINRPFLFVIYHEATGCPLFAGRVVDPSKM</sequence>
<comment type="caution">
    <text evidence="7">The sequence shown here is derived from an EMBL/GenBank/DDBJ whole genome shotgun (WGS) entry which is preliminary data.</text>
</comment>
<keyword evidence="3" id="KW-0325">Glycoprotein</keyword>
<dbReference type="SUPFAM" id="SSF56574">
    <property type="entry name" value="Serpins"/>
    <property type="match status" value="1"/>
</dbReference>
<evidence type="ECO:0000256" key="5">
    <source>
        <dbReference type="SAM" id="SignalP"/>
    </source>
</evidence>
<dbReference type="CDD" id="cd02055">
    <property type="entry name" value="serpinA10_PZI"/>
    <property type="match status" value="1"/>
</dbReference>
<evidence type="ECO:0000256" key="3">
    <source>
        <dbReference type="ARBA" id="ARBA00023180"/>
    </source>
</evidence>
<dbReference type="PROSITE" id="PS00284">
    <property type="entry name" value="SERPIN"/>
    <property type="match status" value="1"/>
</dbReference>
<evidence type="ECO:0000256" key="2">
    <source>
        <dbReference type="ARBA" id="ARBA00022729"/>
    </source>
</evidence>
<evidence type="ECO:0000259" key="6">
    <source>
        <dbReference type="SMART" id="SM00093"/>
    </source>
</evidence>
<dbReference type="EMBL" id="JAFBMS010000019">
    <property type="protein sequence ID" value="KAG9344859.1"/>
    <property type="molecule type" value="Genomic_DNA"/>
</dbReference>
<dbReference type="Proteomes" id="UP000824540">
    <property type="component" value="Unassembled WGS sequence"/>
</dbReference>
<dbReference type="FunFam" id="2.30.39.10:FF:000003">
    <property type="entry name" value="alpha-1-antitrypsin isoform X1"/>
    <property type="match status" value="1"/>
</dbReference>
<comment type="similarity">
    <text evidence="1 4">Belongs to the serpin family.</text>
</comment>
<evidence type="ECO:0000313" key="7">
    <source>
        <dbReference type="EMBL" id="KAG9344859.1"/>
    </source>
</evidence>
<dbReference type="InterPro" id="IPR023796">
    <property type="entry name" value="Serpin_dom"/>
</dbReference>
<dbReference type="Pfam" id="PF00079">
    <property type="entry name" value="Serpin"/>
    <property type="match status" value="1"/>
</dbReference>
<dbReference type="InterPro" id="IPR033835">
    <property type="entry name" value="PZI_serpin_dom"/>
</dbReference>
<dbReference type="InterPro" id="IPR042178">
    <property type="entry name" value="Serpin_sf_1"/>
</dbReference>
<dbReference type="PANTHER" id="PTHR11461:SF191">
    <property type="entry name" value="PROTEIN Z-DEPENDENT PROTEASE INHIBITOR"/>
    <property type="match status" value="1"/>
</dbReference>
<dbReference type="InterPro" id="IPR000215">
    <property type="entry name" value="Serpin_fam"/>
</dbReference>
<keyword evidence="8" id="KW-1185">Reference proteome</keyword>